<keyword evidence="1" id="KW-1133">Transmembrane helix</keyword>
<reference evidence="2" key="1">
    <citation type="submission" date="2022-01" db="EMBL/GenBank/DDBJ databases">
        <authorList>
            <person name="Criscuolo A."/>
        </authorList>
    </citation>
    <scope>NUCLEOTIDE SEQUENCE</scope>
    <source>
        <strain evidence="2">CIP111892</strain>
    </source>
</reference>
<dbReference type="EMBL" id="CAKMMG010000001">
    <property type="protein sequence ID" value="CAH1192107.1"/>
    <property type="molecule type" value="Genomic_DNA"/>
</dbReference>
<feature type="transmembrane region" description="Helical" evidence="1">
    <location>
        <begin position="6"/>
        <end position="24"/>
    </location>
</feature>
<proteinExistence type="predicted"/>
<sequence>MEWSTLLVLVCPVMMIVMMFTMKGGHAHGSHNHRVATESLHDQLVDLKVENERIQKELQSLKK</sequence>
<keyword evidence="1" id="KW-0812">Transmembrane</keyword>
<keyword evidence="1" id="KW-0472">Membrane</keyword>
<evidence type="ECO:0008006" key="4">
    <source>
        <dbReference type="Google" id="ProtNLM"/>
    </source>
</evidence>
<dbReference type="Proteomes" id="UP000838324">
    <property type="component" value="Unassembled WGS sequence"/>
</dbReference>
<gene>
    <name evidence="2" type="ORF">PAECIP111892_00852</name>
</gene>
<name>A0ABN8FZS9_9BACL</name>
<comment type="caution">
    <text evidence="2">The sequence shown here is derived from an EMBL/GenBank/DDBJ whole genome shotgun (WGS) entry which is preliminary data.</text>
</comment>
<evidence type="ECO:0000313" key="2">
    <source>
        <dbReference type="EMBL" id="CAH1192107.1"/>
    </source>
</evidence>
<evidence type="ECO:0000256" key="1">
    <source>
        <dbReference type="SAM" id="Phobius"/>
    </source>
</evidence>
<accession>A0ABN8FZS9</accession>
<dbReference type="Pfam" id="PF11666">
    <property type="entry name" value="DUF2933"/>
    <property type="match status" value="1"/>
</dbReference>
<dbReference type="InterPro" id="IPR021682">
    <property type="entry name" value="DUF2933"/>
</dbReference>
<evidence type="ECO:0000313" key="3">
    <source>
        <dbReference type="Proteomes" id="UP000838324"/>
    </source>
</evidence>
<protein>
    <recommendedName>
        <fullName evidence="4">DUF2933 domain-containing protein</fullName>
    </recommendedName>
</protein>
<keyword evidence="3" id="KW-1185">Reference proteome</keyword>
<dbReference type="RefSeq" id="WP_236330078.1">
    <property type="nucleotide sequence ID" value="NZ_CAKMMG010000001.1"/>
</dbReference>
<organism evidence="2 3">
    <name type="scientific">Paenibacillus auburnensis</name>
    <dbReference type="NCBI Taxonomy" id="2905649"/>
    <lineage>
        <taxon>Bacteria</taxon>
        <taxon>Bacillati</taxon>
        <taxon>Bacillota</taxon>
        <taxon>Bacilli</taxon>
        <taxon>Bacillales</taxon>
        <taxon>Paenibacillaceae</taxon>
        <taxon>Paenibacillus</taxon>
    </lineage>
</organism>